<dbReference type="Proteomes" id="UP001176961">
    <property type="component" value="Unassembled WGS sequence"/>
</dbReference>
<dbReference type="Pfam" id="PF22675">
    <property type="entry name" value="KH-I_KHDC4-BBP"/>
    <property type="match status" value="1"/>
</dbReference>
<name>A0AA36GWT8_CYLNA</name>
<evidence type="ECO:0000256" key="2">
    <source>
        <dbReference type="PROSITE-ProRule" id="PRU00117"/>
    </source>
</evidence>
<gene>
    <name evidence="4" type="ORF">CYNAS_LOCUS11737</name>
</gene>
<dbReference type="InterPro" id="IPR055256">
    <property type="entry name" value="KH_1_KHDC4/BBP-like"/>
</dbReference>
<dbReference type="GO" id="GO:0003729">
    <property type="term" value="F:mRNA binding"/>
    <property type="evidence" value="ECO:0007669"/>
    <property type="project" value="TreeGrafter"/>
</dbReference>
<evidence type="ECO:0000256" key="1">
    <source>
        <dbReference type="ARBA" id="ARBA00022884"/>
    </source>
</evidence>
<dbReference type="PANTHER" id="PTHR11208">
    <property type="entry name" value="RNA-BINDING PROTEIN RELATED"/>
    <property type="match status" value="1"/>
</dbReference>
<dbReference type="AlphaFoldDB" id="A0AA36GWT8"/>
<dbReference type="InterPro" id="IPR004087">
    <property type="entry name" value="KH_dom"/>
</dbReference>
<keyword evidence="5" id="KW-1185">Reference proteome</keyword>
<comment type="caution">
    <text evidence="4">The sequence shown here is derived from an EMBL/GenBank/DDBJ whole genome shotgun (WGS) entry which is preliminary data.</text>
</comment>
<sequence length="263" mass="29637">MDSTDLQDLVNNASRRKLLSELMCEAHQISMVQQADPGFLPHSKMLLMEEILRVYRMVNPTCAATPISSSCSPQKDLKEVAPTVDAQELSQSLIENMNRAFNCITNTKHPTSNQTNMYEEPHPQAVTMNEKVFIPKLHGRRIKGSKCNFIGRIIGPAGMSVKQLESDTGCHILIRGKGSVKDPRKEQRLRGQPGWDHLEEPLHVLVTAVDHNSILCQQKLRQGVESVRNLLTPAHDDYKRCQLMQLAIINGTYRQSQEESSNE</sequence>
<dbReference type="Gene3D" id="3.30.1370.10">
    <property type="entry name" value="K Homology domain, type 1"/>
    <property type="match status" value="1"/>
</dbReference>
<dbReference type="SUPFAM" id="SSF54791">
    <property type="entry name" value="Eukaryotic type KH-domain (KH-domain type I)"/>
    <property type="match status" value="1"/>
</dbReference>
<dbReference type="PROSITE" id="PS50084">
    <property type="entry name" value="KH_TYPE_1"/>
    <property type="match status" value="1"/>
</dbReference>
<reference evidence="4" key="1">
    <citation type="submission" date="2023-07" db="EMBL/GenBank/DDBJ databases">
        <authorList>
            <consortium name="CYATHOMIX"/>
        </authorList>
    </citation>
    <scope>NUCLEOTIDE SEQUENCE</scope>
    <source>
        <strain evidence="4">N/A</strain>
    </source>
</reference>
<protein>
    <recommendedName>
        <fullName evidence="3">K Homology domain-containing protein</fullName>
    </recommendedName>
</protein>
<dbReference type="EMBL" id="CATQJL010000223">
    <property type="protein sequence ID" value="CAJ0599754.1"/>
    <property type="molecule type" value="Genomic_DNA"/>
</dbReference>
<feature type="domain" description="K Homology" evidence="3">
    <location>
        <begin position="126"/>
        <end position="225"/>
    </location>
</feature>
<evidence type="ECO:0000259" key="3">
    <source>
        <dbReference type="SMART" id="SM00322"/>
    </source>
</evidence>
<dbReference type="PANTHER" id="PTHR11208:SF147">
    <property type="entry name" value="RNA-BINDING PROTEIN ASD-2"/>
    <property type="match status" value="1"/>
</dbReference>
<evidence type="ECO:0000313" key="4">
    <source>
        <dbReference type="EMBL" id="CAJ0599754.1"/>
    </source>
</evidence>
<dbReference type="InterPro" id="IPR045071">
    <property type="entry name" value="BBP-like"/>
</dbReference>
<evidence type="ECO:0000313" key="5">
    <source>
        <dbReference type="Proteomes" id="UP001176961"/>
    </source>
</evidence>
<organism evidence="4 5">
    <name type="scientific">Cylicocyclus nassatus</name>
    <name type="common">Nematode worm</name>
    <dbReference type="NCBI Taxonomy" id="53992"/>
    <lineage>
        <taxon>Eukaryota</taxon>
        <taxon>Metazoa</taxon>
        <taxon>Ecdysozoa</taxon>
        <taxon>Nematoda</taxon>
        <taxon>Chromadorea</taxon>
        <taxon>Rhabditida</taxon>
        <taxon>Rhabditina</taxon>
        <taxon>Rhabditomorpha</taxon>
        <taxon>Strongyloidea</taxon>
        <taxon>Strongylidae</taxon>
        <taxon>Cylicocyclus</taxon>
    </lineage>
</organism>
<keyword evidence="1 2" id="KW-0694">RNA-binding</keyword>
<proteinExistence type="predicted"/>
<dbReference type="GO" id="GO:0005634">
    <property type="term" value="C:nucleus"/>
    <property type="evidence" value="ECO:0007669"/>
    <property type="project" value="TreeGrafter"/>
</dbReference>
<dbReference type="SMART" id="SM00322">
    <property type="entry name" value="KH"/>
    <property type="match status" value="1"/>
</dbReference>
<accession>A0AA36GWT8</accession>
<dbReference type="InterPro" id="IPR036612">
    <property type="entry name" value="KH_dom_type_1_sf"/>
</dbReference>
<dbReference type="GO" id="GO:0048024">
    <property type="term" value="P:regulation of mRNA splicing, via spliceosome"/>
    <property type="evidence" value="ECO:0007669"/>
    <property type="project" value="TreeGrafter"/>
</dbReference>